<keyword evidence="10" id="KW-0449">Lipoprotein</keyword>
<dbReference type="Gene3D" id="3.90.810.10">
    <property type="entry name" value="CRIB domain"/>
    <property type="match status" value="1"/>
</dbReference>
<dbReference type="OMA" id="INDCPGA"/>
<dbReference type="InterPro" id="IPR039056">
    <property type="entry name" value="SPEC"/>
</dbReference>
<evidence type="ECO:0000256" key="1">
    <source>
        <dbReference type="ARBA" id="ARBA00004193"/>
    </source>
</evidence>
<evidence type="ECO:0000256" key="4">
    <source>
        <dbReference type="ARBA" id="ARBA00022475"/>
    </source>
</evidence>
<keyword evidence="8" id="KW-0564">Palmitate</keyword>
<dbReference type="InterPro" id="IPR036936">
    <property type="entry name" value="CRIB_dom_sf"/>
</dbReference>
<dbReference type="FunFam" id="3.90.810.10:FF:000004">
    <property type="entry name" value="CDC42 small effector protein 2"/>
    <property type="match status" value="1"/>
</dbReference>
<dbReference type="PANTHER" id="PTHR13502">
    <property type="entry name" value="CDC42 SMALL EFFECTOR PROTEIN HOMOLOG"/>
    <property type="match status" value="1"/>
</dbReference>
<proteinExistence type="inferred from homology"/>
<evidence type="ECO:0000256" key="2">
    <source>
        <dbReference type="ARBA" id="ARBA00004245"/>
    </source>
</evidence>
<dbReference type="Pfam" id="PF00786">
    <property type="entry name" value="PBD"/>
    <property type="match status" value="1"/>
</dbReference>
<dbReference type="PANTHER" id="PTHR13502:SF6">
    <property type="entry name" value="CDC42 SMALL EFFECTOR PROTEIN HOMOLOG"/>
    <property type="match status" value="1"/>
</dbReference>
<dbReference type="GO" id="GO:0031267">
    <property type="term" value="F:small GTPase binding"/>
    <property type="evidence" value="ECO:0007669"/>
    <property type="project" value="InterPro"/>
</dbReference>
<evidence type="ECO:0000256" key="8">
    <source>
        <dbReference type="ARBA" id="ARBA00023139"/>
    </source>
</evidence>
<reference evidence="11" key="1">
    <citation type="submission" date="2015-05" db="UniProtKB">
        <authorList>
            <consortium name="EnsemblMetazoa"/>
        </authorList>
    </citation>
    <scope>IDENTIFICATION</scope>
</reference>
<evidence type="ECO:0000256" key="10">
    <source>
        <dbReference type="ARBA" id="ARBA00023288"/>
    </source>
</evidence>
<protein>
    <submittedName>
        <fullName evidence="11">CRIB domain-containing protein</fullName>
    </submittedName>
</protein>
<accession>T1HNU0</accession>
<dbReference type="FunCoup" id="T1HNU0">
    <property type="interactions" value="702"/>
</dbReference>
<dbReference type="InParanoid" id="T1HNU0"/>
<dbReference type="eggNOG" id="ENOG502S22R">
    <property type="taxonomic scope" value="Eukaryota"/>
</dbReference>
<keyword evidence="4" id="KW-1003">Cell membrane</keyword>
<keyword evidence="12" id="KW-1185">Reference proteome</keyword>
<dbReference type="EMBL" id="ACPB03020137">
    <property type="status" value="NOT_ANNOTATED_CDS"/>
    <property type="molecule type" value="Genomic_DNA"/>
</dbReference>
<dbReference type="STRING" id="13249.T1HNU0"/>
<dbReference type="GO" id="GO:0005856">
    <property type="term" value="C:cytoskeleton"/>
    <property type="evidence" value="ECO:0007669"/>
    <property type="project" value="UniProtKB-SubCell"/>
</dbReference>
<dbReference type="HOGENOM" id="CLU_173417_0_0_1"/>
<comment type="subcellular location">
    <subcellularLocation>
        <location evidence="1">Cell membrane</location>
        <topology evidence="1">Lipid-anchor</topology>
    </subcellularLocation>
    <subcellularLocation>
        <location evidence="2">Cytoplasm</location>
        <location evidence="2">Cytoskeleton</location>
    </subcellularLocation>
</comment>
<dbReference type="GO" id="GO:0035023">
    <property type="term" value="P:regulation of Rho protein signal transduction"/>
    <property type="evidence" value="ECO:0007669"/>
    <property type="project" value="InterPro"/>
</dbReference>
<keyword evidence="6" id="KW-0133">Cell shape</keyword>
<evidence type="ECO:0000256" key="3">
    <source>
        <dbReference type="ARBA" id="ARBA00005720"/>
    </source>
</evidence>
<dbReference type="CDD" id="cd00132">
    <property type="entry name" value="CRIB"/>
    <property type="match status" value="1"/>
</dbReference>
<dbReference type="PROSITE" id="PS50108">
    <property type="entry name" value="CRIB"/>
    <property type="match status" value="1"/>
</dbReference>
<evidence type="ECO:0000313" key="11">
    <source>
        <dbReference type="EnsemblMetazoa" id="RPRC005714-PA"/>
    </source>
</evidence>
<dbReference type="EnsemblMetazoa" id="RPRC005714-RA">
    <property type="protein sequence ID" value="RPRC005714-PA"/>
    <property type="gene ID" value="RPRC005714"/>
</dbReference>
<keyword evidence="9" id="KW-0206">Cytoskeleton</keyword>
<name>T1HNU0_RHOPR</name>
<evidence type="ECO:0000256" key="5">
    <source>
        <dbReference type="ARBA" id="ARBA00022490"/>
    </source>
</evidence>
<keyword evidence="5" id="KW-0963">Cytoplasm</keyword>
<comment type="similarity">
    <text evidence="3">Belongs to the CDC42SE/SPEC family.</text>
</comment>
<organism evidence="11 12">
    <name type="scientific">Rhodnius prolixus</name>
    <name type="common">Triatomid bug</name>
    <dbReference type="NCBI Taxonomy" id="13249"/>
    <lineage>
        <taxon>Eukaryota</taxon>
        <taxon>Metazoa</taxon>
        <taxon>Ecdysozoa</taxon>
        <taxon>Arthropoda</taxon>
        <taxon>Hexapoda</taxon>
        <taxon>Insecta</taxon>
        <taxon>Pterygota</taxon>
        <taxon>Neoptera</taxon>
        <taxon>Paraneoptera</taxon>
        <taxon>Hemiptera</taxon>
        <taxon>Heteroptera</taxon>
        <taxon>Panheteroptera</taxon>
        <taxon>Cimicomorpha</taxon>
        <taxon>Reduviidae</taxon>
        <taxon>Triatominae</taxon>
        <taxon>Rhodnius</taxon>
    </lineage>
</organism>
<evidence type="ECO:0000256" key="9">
    <source>
        <dbReference type="ARBA" id="ARBA00023212"/>
    </source>
</evidence>
<evidence type="ECO:0000256" key="6">
    <source>
        <dbReference type="ARBA" id="ARBA00022960"/>
    </source>
</evidence>
<dbReference type="InterPro" id="IPR000095">
    <property type="entry name" value="CRIB_dom"/>
</dbReference>
<sequence length="95" mass="10628">MMSTYQSSNVGGDLWVQLFSCCLNQHAQVRRLRKPSDRRGRIDRSMIGEPTNFRHTAHIGSEDINDCPGASRLSAIENQMKSKGGYEATLSTIEL</sequence>
<dbReference type="Proteomes" id="UP000015103">
    <property type="component" value="Unassembled WGS sequence"/>
</dbReference>
<keyword evidence="7" id="KW-0472">Membrane</keyword>
<dbReference type="VEuPathDB" id="VectorBase:RPRC005714"/>
<evidence type="ECO:0000313" key="12">
    <source>
        <dbReference type="Proteomes" id="UP000015103"/>
    </source>
</evidence>
<evidence type="ECO:0000256" key="7">
    <source>
        <dbReference type="ARBA" id="ARBA00023136"/>
    </source>
</evidence>
<dbReference type="GO" id="GO:0005886">
    <property type="term" value="C:plasma membrane"/>
    <property type="evidence" value="ECO:0007669"/>
    <property type="project" value="UniProtKB-SubCell"/>
</dbReference>
<dbReference type="GO" id="GO:0008360">
    <property type="term" value="P:regulation of cell shape"/>
    <property type="evidence" value="ECO:0007669"/>
    <property type="project" value="UniProtKB-KW"/>
</dbReference>
<dbReference type="AlphaFoldDB" id="T1HNU0"/>